<organism evidence="5 6">
    <name type="scientific">Clostridium frigoris</name>
    <dbReference type="NCBI Taxonomy" id="205327"/>
    <lineage>
        <taxon>Bacteria</taxon>
        <taxon>Bacillati</taxon>
        <taxon>Bacillota</taxon>
        <taxon>Clostridia</taxon>
        <taxon>Eubacteriales</taxon>
        <taxon>Clostridiaceae</taxon>
        <taxon>Clostridium</taxon>
    </lineage>
</organism>
<evidence type="ECO:0000259" key="4">
    <source>
        <dbReference type="Pfam" id="PF04577"/>
    </source>
</evidence>
<dbReference type="EMBL" id="JAHLDV010000073">
    <property type="protein sequence ID" value="MBU3161556.1"/>
    <property type="molecule type" value="Genomic_DNA"/>
</dbReference>
<evidence type="ECO:0000256" key="3">
    <source>
        <dbReference type="ARBA" id="ARBA00023180"/>
    </source>
</evidence>
<proteinExistence type="predicted"/>
<dbReference type="RefSeq" id="WP_216151420.1">
    <property type="nucleotide sequence ID" value="NZ_JAHLDV010000073.1"/>
</dbReference>
<dbReference type="InterPro" id="IPR049625">
    <property type="entry name" value="Glyco_transf_61_cat"/>
</dbReference>
<feature type="domain" description="Glycosyltransferase 61 catalytic" evidence="4">
    <location>
        <begin position="133"/>
        <end position="317"/>
    </location>
</feature>
<sequence length="376" mass="44039">MNIEKRLKNISCKEYCNIHNFKYYIKQNEYSQKIYIPDYRDNSEVDNYVNVKYPETFIAELYNVNIIGGNSIIFDENDNCIYDLPLMDDENRFELICGNALFVDKSSTVVRYNNSNEIIEEGIMLIANASFNYFHFNLESLSKLCLIDEIGEYNKAPLLVDERCLRIQSFKDELDMLNINGRQIIYLKQGYSYNVKKLVYLSDLIISPMNFKKDVLIRYDDYMINEVAVKLLHDSLSINSNITKKLFISRRNCSLIRLTNQNKIEQIFKEYGYEVIYPEEMSFHDQLKTFSEAEFIAGASGAGFTNILFANINAKIICILPKEIKLTCYSNIAGVLGQECYYLDAKIHYNTSTVYYQDSFELEEDYLRKFLEGFNH</sequence>
<protein>
    <submittedName>
        <fullName evidence="5">Glycosyltransferase family 61 protein</fullName>
    </submittedName>
</protein>
<keyword evidence="6" id="KW-1185">Reference proteome</keyword>
<dbReference type="PANTHER" id="PTHR20961">
    <property type="entry name" value="GLYCOSYLTRANSFERASE"/>
    <property type="match status" value="1"/>
</dbReference>
<evidence type="ECO:0000313" key="5">
    <source>
        <dbReference type="EMBL" id="MBU3161556.1"/>
    </source>
</evidence>
<reference evidence="5 6" key="1">
    <citation type="submission" date="2021-06" db="EMBL/GenBank/DDBJ databases">
        <title>Clostridia strains as spoilage organisms.</title>
        <authorList>
            <person name="Wambui J."/>
            <person name="Stephan R."/>
            <person name="Stevens M.J.A."/>
        </authorList>
    </citation>
    <scope>NUCLEOTIDE SEQUENCE [LARGE SCALE GENOMIC DNA]</scope>
    <source>
        <strain evidence="5 6">DSM 14204</strain>
    </source>
</reference>
<keyword evidence="1" id="KW-0328">Glycosyltransferase</keyword>
<keyword evidence="2" id="KW-0808">Transferase</keyword>
<dbReference type="Pfam" id="PF04577">
    <property type="entry name" value="Glyco_transf_61"/>
    <property type="match status" value="1"/>
</dbReference>
<evidence type="ECO:0000256" key="1">
    <source>
        <dbReference type="ARBA" id="ARBA00022676"/>
    </source>
</evidence>
<dbReference type="Proteomes" id="UP000776252">
    <property type="component" value="Unassembled WGS sequence"/>
</dbReference>
<keyword evidence="3" id="KW-0325">Glycoprotein</keyword>
<dbReference type="InterPro" id="IPR007657">
    <property type="entry name" value="Glycosyltransferase_61"/>
</dbReference>
<gene>
    <name evidence="5" type="ORF">KPL37_17760</name>
</gene>
<accession>A0ABS6BYA1</accession>
<name>A0ABS6BYA1_9CLOT</name>
<evidence type="ECO:0000256" key="2">
    <source>
        <dbReference type="ARBA" id="ARBA00022679"/>
    </source>
</evidence>
<comment type="caution">
    <text evidence="5">The sequence shown here is derived from an EMBL/GenBank/DDBJ whole genome shotgun (WGS) entry which is preliminary data.</text>
</comment>
<evidence type="ECO:0000313" key="6">
    <source>
        <dbReference type="Proteomes" id="UP000776252"/>
    </source>
</evidence>